<evidence type="ECO:0000256" key="1">
    <source>
        <dbReference type="SAM" id="MobiDB-lite"/>
    </source>
</evidence>
<dbReference type="Pfam" id="PF12274">
    <property type="entry name" value="DUF3615"/>
    <property type="match status" value="1"/>
</dbReference>
<keyword evidence="4" id="KW-1185">Reference proteome</keyword>
<gene>
    <name evidence="3" type="ORF">URODEC1_LOCUS97164</name>
</gene>
<dbReference type="Proteomes" id="UP001497457">
    <property type="component" value="Chromosome 4rd"/>
</dbReference>
<feature type="region of interest" description="Disordered" evidence="1">
    <location>
        <begin position="104"/>
        <end position="131"/>
    </location>
</feature>
<organism evidence="3 4">
    <name type="scientific">Urochloa decumbens</name>
    <dbReference type="NCBI Taxonomy" id="240449"/>
    <lineage>
        <taxon>Eukaryota</taxon>
        <taxon>Viridiplantae</taxon>
        <taxon>Streptophyta</taxon>
        <taxon>Embryophyta</taxon>
        <taxon>Tracheophyta</taxon>
        <taxon>Spermatophyta</taxon>
        <taxon>Magnoliopsida</taxon>
        <taxon>Liliopsida</taxon>
        <taxon>Poales</taxon>
        <taxon>Poaceae</taxon>
        <taxon>PACMAD clade</taxon>
        <taxon>Panicoideae</taxon>
        <taxon>Panicodae</taxon>
        <taxon>Paniceae</taxon>
        <taxon>Melinidinae</taxon>
        <taxon>Urochloa</taxon>
    </lineage>
</organism>
<dbReference type="PANTHER" id="PTHR34710">
    <property type="entry name" value="OS03G0834100 PROTEIN"/>
    <property type="match status" value="1"/>
</dbReference>
<dbReference type="PANTHER" id="PTHR34710:SF20">
    <property type="entry name" value="OS10G0550200 PROTEIN"/>
    <property type="match status" value="1"/>
</dbReference>
<protein>
    <recommendedName>
        <fullName evidence="2">DUF3615 domain-containing protein</fullName>
    </recommendedName>
</protein>
<reference evidence="3" key="1">
    <citation type="submission" date="2024-10" db="EMBL/GenBank/DDBJ databases">
        <authorList>
            <person name="Ryan C."/>
        </authorList>
    </citation>
    <scope>NUCLEOTIDE SEQUENCE [LARGE SCALE GENOMIC DNA]</scope>
</reference>
<evidence type="ECO:0000313" key="3">
    <source>
        <dbReference type="EMBL" id="CAL5060415.1"/>
    </source>
</evidence>
<proteinExistence type="predicted"/>
<accession>A0ABC9ENL9</accession>
<dbReference type="EMBL" id="OZ075114">
    <property type="protein sequence ID" value="CAL5060415.1"/>
    <property type="molecule type" value="Genomic_DNA"/>
</dbReference>
<evidence type="ECO:0000259" key="2">
    <source>
        <dbReference type="Pfam" id="PF12274"/>
    </source>
</evidence>
<dbReference type="AlphaFoldDB" id="A0ABC9ENL9"/>
<feature type="domain" description="DUF3615" evidence="2">
    <location>
        <begin position="184"/>
        <end position="300"/>
    </location>
</feature>
<dbReference type="InterPro" id="IPR022059">
    <property type="entry name" value="DUF3615"/>
</dbReference>
<feature type="compositionally biased region" description="Pro residues" evidence="1">
    <location>
        <begin position="1"/>
        <end position="11"/>
    </location>
</feature>
<name>A0ABC9ENL9_9POAL</name>
<feature type="region of interest" description="Disordered" evidence="1">
    <location>
        <begin position="1"/>
        <end position="21"/>
    </location>
</feature>
<sequence length="319" mass="35387">MPSRSPSPPPSRRGGRIADLDDMARLSLRRLRLRPGRKAASVPNPPPLVQYNPYSFRFPTSARPSYASVLRRGLPTQHQEESCPESEFELDSPPRLTFITNILEDQEPKTPTSPPWVSPPSSDGESAELPTFGSDNLEWHSSDAEDDTYFKTVVDKFINAAVCHYSKDNIDTKPGNQQQTDKCAESALKYYNNDKSNKVKYDLIRGVTSCGMVDVDSCYGHVNFIAKGDQENSEELFFAEIQLSTYMPTCVLSLEGVNKVGGLRESKYDGSESNDDKFNGKGIPIDAEHCYACRSGVMHPKNGALYRSGHVACSGFYHG</sequence>
<evidence type="ECO:0000313" key="4">
    <source>
        <dbReference type="Proteomes" id="UP001497457"/>
    </source>
</evidence>